<dbReference type="EMBL" id="JANFYS010000012">
    <property type="protein sequence ID" value="MCQ4770256.1"/>
    <property type="molecule type" value="Genomic_DNA"/>
</dbReference>
<dbReference type="InterPro" id="IPR045865">
    <property type="entry name" value="ACT-like_dom_sf"/>
</dbReference>
<accession>A0AAW5JJM1</accession>
<dbReference type="PROSITE" id="PS51671">
    <property type="entry name" value="ACT"/>
    <property type="match status" value="1"/>
</dbReference>
<dbReference type="AlphaFoldDB" id="A0AAW5JJM1"/>
<organism evidence="3 4">
    <name type="scientific">Intestinimonas massiliensis</name>
    <name type="common">ex Afouda et al. 2020</name>
    <dbReference type="NCBI Taxonomy" id="1673721"/>
    <lineage>
        <taxon>Bacteria</taxon>
        <taxon>Bacillati</taxon>
        <taxon>Bacillota</taxon>
        <taxon>Clostridia</taxon>
        <taxon>Eubacteriales</taxon>
        <taxon>Intestinimonas</taxon>
    </lineage>
</organism>
<protein>
    <recommendedName>
        <fullName evidence="1">UPF0735 ACT domain-containing protein NE579_07225</fullName>
    </recommendedName>
</protein>
<evidence type="ECO:0000313" key="3">
    <source>
        <dbReference type="EMBL" id="MCQ4770256.1"/>
    </source>
</evidence>
<dbReference type="HAMAP" id="MF_00707">
    <property type="entry name" value="UPF0735"/>
    <property type="match status" value="1"/>
</dbReference>
<reference evidence="3" key="1">
    <citation type="submission" date="2022-06" db="EMBL/GenBank/DDBJ databases">
        <title>Isolation of gut microbiota from human fecal samples.</title>
        <authorList>
            <person name="Pamer E.G."/>
            <person name="Barat B."/>
            <person name="Waligurski E."/>
            <person name="Medina S."/>
            <person name="Paddock L."/>
            <person name="Mostad J."/>
        </authorList>
    </citation>
    <scope>NUCLEOTIDE SEQUENCE</scope>
    <source>
        <strain evidence="3">DFI.9.91</strain>
    </source>
</reference>
<proteinExistence type="inferred from homology"/>
<dbReference type="InterPro" id="IPR008310">
    <property type="entry name" value="UPF0735_ACT_dom-cont"/>
</dbReference>
<name>A0AAW5JJM1_9FIRM</name>
<dbReference type="SUPFAM" id="SSF55021">
    <property type="entry name" value="ACT-like"/>
    <property type="match status" value="1"/>
</dbReference>
<gene>
    <name evidence="3" type="ORF">NE579_07225</name>
</gene>
<feature type="domain" description="ACT" evidence="2">
    <location>
        <begin position="71"/>
        <end position="146"/>
    </location>
</feature>
<dbReference type="PIRSF" id="PIRSF025624">
    <property type="entry name" value="ACT_PheB"/>
    <property type="match status" value="1"/>
</dbReference>
<evidence type="ECO:0000259" key="2">
    <source>
        <dbReference type="PROSITE" id="PS51671"/>
    </source>
</evidence>
<dbReference type="NCBIfam" id="NF003361">
    <property type="entry name" value="PRK04435.1"/>
    <property type="match status" value="1"/>
</dbReference>
<evidence type="ECO:0000313" key="4">
    <source>
        <dbReference type="Proteomes" id="UP001204562"/>
    </source>
</evidence>
<evidence type="ECO:0000256" key="1">
    <source>
        <dbReference type="HAMAP-Rule" id="MF_00707"/>
    </source>
</evidence>
<comment type="caution">
    <text evidence="3">The sequence shown here is derived from an EMBL/GenBank/DDBJ whole genome shotgun (WGS) entry which is preliminary data.</text>
</comment>
<dbReference type="Proteomes" id="UP001204562">
    <property type="component" value="Unassembled WGS sequence"/>
</dbReference>
<sequence length="147" mass="16011">MHMPPKHFIVEAEALPEIFRKVAEAKRLLDTGEAKTVHQATVMTGISRSAFYKYKDAVRPFNDMLHGRIVTFQFMLRDEPGVLSAVLNSFAVSGGNILTINQGIPISGCALVTIGAETSGLEIPVEELVSRTSRLTGVLRCEILAGQ</sequence>
<comment type="similarity">
    <text evidence="1">Belongs to the UPF0735 family.</text>
</comment>
<dbReference type="InterPro" id="IPR002912">
    <property type="entry name" value="ACT_dom"/>
</dbReference>